<name>A0ABD1N207_9FABA</name>
<comment type="similarity">
    <text evidence="2">Belongs to the plant LTP family.</text>
</comment>
<evidence type="ECO:0000256" key="2">
    <source>
        <dbReference type="ARBA" id="ARBA00009748"/>
    </source>
</evidence>
<feature type="domain" description="Bifunctional inhibitor/plant lipid transfer protein/seed storage helical" evidence="11">
    <location>
        <begin position="36"/>
        <end position="114"/>
    </location>
</feature>
<dbReference type="AlphaFoldDB" id="A0ABD1N207"/>
<dbReference type="SUPFAM" id="SSF47699">
    <property type="entry name" value="Bifunctional inhibitor/lipid-transfer protein/seed storage 2S albumin"/>
    <property type="match status" value="1"/>
</dbReference>
<evidence type="ECO:0000313" key="13">
    <source>
        <dbReference type="Proteomes" id="UP001603857"/>
    </source>
</evidence>
<evidence type="ECO:0000256" key="3">
    <source>
        <dbReference type="ARBA" id="ARBA00022475"/>
    </source>
</evidence>
<dbReference type="FunFam" id="1.10.110.10:FF:000001">
    <property type="entry name" value="Bifunctional inhibitor/lipid-transfer protein/seed storage 2S albumin superfamily protein"/>
    <property type="match status" value="1"/>
</dbReference>
<accession>A0ABD1N207</accession>
<dbReference type="SMART" id="SM00499">
    <property type="entry name" value="AAI"/>
    <property type="match status" value="1"/>
</dbReference>
<evidence type="ECO:0000256" key="1">
    <source>
        <dbReference type="ARBA" id="ARBA00004609"/>
    </source>
</evidence>
<evidence type="ECO:0000313" key="12">
    <source>
        <dbReference type="EMBL" id="KAL2342115.1"/>
    </source>
</evidence>
<organism evidence="12 13">
    <name type="scientific">Flemingia macrophylla</name>
    <dbReference type="NCBI Taxonomy" id="520843"/>
    <lineage>
        <taxon>Eukaryota</taxon>
        <taxon>Viridiplantae</taxon>
        <taxon>Streptophyta</taxon>
        <taxon>Embryophyta</taxon>
        <taxon>Tracheophyta</taxon>
        <taxon>Spermatophyta</taxon>
        <taxon>Magnoliopsida</taxon>
        <taxon>eudicotyledons</taxon>
        <taxon>Gunneridae</taxon>
        <taxon>Pentapetalae</taxon>
        <taxon>rosids</taxon>
        <taxon>fabids</taxon>
        <taxon>Fabales</taxon>
        <taxon>Fabaceae</taxon>
        <taxon>Papilionoideae</taxon>
        <taxon>50 kb inversion clade</taxon>
        <taxon>NPAAA clade</taxon>
        <taxon>indigoferoid/millettioid clade</taxon>
        <taxon>Phaseoleae</taxon>
        <taxon>Flemingia</taxon>
    </lineage>
</organism>
<reference evidence="12 13" key="1">
    <citation type="submission" date="2024-08" db="EMBL/GenBank/DDBJ databases">
        <title>Insights into the chromosomal genome structure of Flemingia macrophylla.</title>
        <authorList>
            <person name="Ding Y."/>
            <person name="Zhao Y."/>
            <person name="Bi W."/>
            <person name="Wu M."/>
            <person name="Zhao G."/>
            <person name="Gong Y."/>
            <person name="Li W."/>
            <person name="Zhang P."/>
        </authorList>
    </citation>
    <scope>NUCLEOTIDE SEQUENCE [LARGE SCALE GENOMIC DNA]</scope>
    <source>
        <strain evidence="12">DYQJB</strain>
        <tissue evidence="12">Leaf</tissue>
    </source>
</reference>
<keyword evidence="6" id="KW-1015">Disulfide bond</keyword>
<evidence type="ECO:0000256" key="9">
    <source>
        <dbReference type="SAM" id="MobiDB-lite"/>
    </source>
</evidence>
<keyword evidence="7" id="KW-0325">Glycoprotein</keyword>
<keyword evidence="4" id="KW-0336">GPI-anchor</keyword>
<gene>
    <name evidence="12" type="ORF">Fmac_010055</name>
</gene>
<evidence type="ECO:0000256" key="10">
    <source>
        <dbReference type="SAM" id="SignalP"/>
    </source>
</evidence>
<feature type="compositionally biased region" description="Low complexity" evidence="9">
    <location>
        <begin position="125"/>
        <end position="141"/>
    </location>
</feature>
<evidence type="ECO:0000256" key="8">
    <source>
        <dbReference type="ARBA" id="ARBA00023288"/>
    </source>
</evidence>
<dbReference type="InterPro" id="IPR036312">
    <property type="entry name" value="Bifun_inhib/LTP/seed_sf"/>
</dbReference>
<comment type="subcellular location">
    <subcellularLocation>
        <location evidence="1">Cell membrane</location>
        <topology evidence="1">Lipid-anchor</topology>
        <topology evidence="1">GPI-anchor</topology>
    </subcellularLocation>
</comment>
<comment type="caution">
    <text evidence="12">The sequence shown here is derived from an EMBL/GenBank/DDBJ whole genome shotgun (WGS) entry which is preliminary data.</text>
</comment>
<evidence type="ECO:0000256" key="6">
    <source>
        <dbReference type="ARBA" id="ARBA00023157"/>
    </source>
</evidence>
<keyword evidence="13" id="KW-1185">Reference proteome</keyword>
<proteinExistence type="inferred from homology"/>
<dbReference type="PANTHER" id="PTHR33044">
    <property type="entry name" value="BIFUNCTIONAL INHIBITOR/LIPID-TRANSFER PROTEIN/SEED STORAGE 2S ALBUMIN SUPERFAMILY PROTEIN-RELATED"/>
    <property type="match status" value="1"/>
</dbReference>
<dbReference type="GO" id="GO:0005886">
    <property type="term" value="C:plasma membrane"/>
    <property type="evidence" value="ECO:0007669"/>
    <property type="project" value="UniProtKB-SubCell"/>
</dbReference>
<dbReference type="CDD" id="cd00010">
    <property type="entry name" value="AAI_LTSS"/>
    <property type="match status" value="1"/>
</dbReference>
<keyword evidence="4" id="KW-0472">Membrane</keyword>
<dbReference type="Proteomes" id="UP001603857">
    <property type="component" value="Unassembled WGS sequence"/>
</dbReference>
<feature type="signal peptide" evidence="10">
    <location>
        <begin position="1"/>
        <end position="21"/>
    </location>
</feature>
<keyword evidence="8" id="KW-0449">Lipoprotein</keyword>
<dbReference type="GO" id="GO:0098552">
    <property type="term" value="C:side of membrane"/>
    <property type="evidence" value="ECO:0007669"/>
    <property type="project" value="UniProtKB-KW"/>
</dbReference>
<dbReference type="InterPro" id="IPR043325">
    <property type="entry name" value="LTSS"/>
</dbReference>
<keyword evidence="3" id="KW-1003">Cell membrane</keyword>
<feature type="region of interest" description="Disordered" evidence="9">
    <location>
        <begin position="125"/>
        <end position="146"/>
    </location>
</feature>
<dbReference type="EMBL" id="JBGMDY010000003">
    <property type="protein sequence ID" value="KAL2342115.1"/>
    <property type="molecule type" value="Genomic_DNA"/>
</dbReference>
<keyword evidence="5 10" id="KW-0732">Signal</keyword>
<dbReference type="Gene3D" id="1.10.110.10">
    <property type="entry name" value="Plant lipid-transfer and hydrophobic proteins"/>
    <property type="match status" value="1"/>
</dbReference>
<evidence type="ECO:0000256" key="7">
    <source>
        <dbReference type="ARBA" id="ARBA00023180"/>
    </source>
</evidence>
<evidence type="ECO:0000256" key="4">
    <source>
        <dbReference type="ARBA" id="ARBA00022622"/>
    </source>
</evidence>
<evidence type="ECO:0000256" key="5">
    <source>
        <dbReference type="ARBA" id="ARBA00022729"/>
    </source>
</evidence>
<dbReference type="InterPro" id="IPR016140">
    <property type="entry name" value="Bifunc_inhib/LTP/seed_store"/>
</dbReference>
<protein>
    <recommendedName>
        <fullName evidence="11">Bifunctional inhibitor/plant lipid transfer protein/seed storage helical domain-containing protein</fullName>
    </recommendedName>
</protein>
<sequence>MASSKWILLVCVIWAVHLGHAASSHHSHAPAPSPDCLTLATTLADCLSFVANGSTATKPQGTCCPSLKTVLKTAPSCLCEGLKSTSQFGIKLNFTKALTLPAACKLPTPSFASCGLSLTPSAAPGPSPTSATASPSTGNGAPTPSQGNAAPALIPFSAGSLILCLLVALIPF</sequence>
<feature type="chain" id="PRO_5044878872" description="Bifunctional inhibitor/plant lipid transfer protein/seed storage helical domain-containing protein" evidence="10">
    <location>
        <begin position="22"/>
        <end position="172"/>
    </location>
</feature>
<evidence type="ECO:0000259" key="11">
    <source>
        <dbReference type="SMART" id="SM00499"/>
    </source>
</evidence>
<dbReference type="Pfam" id="PF14368">
    <property type="entry name" value="LTP_2"/>
    <property type="match status" value="1"/>
</dbReference>